<sequence length="296" mass="32833">MNNSFSTPIGSSELIINESGKIYHLNLAPHEIADTVITVGDPDRVKLVSQYFDKIEYIAQHREFVTHTGYIGQKRISVVSTGIGPDNIDIVFNELDALVNIDFETRLPKETHQSLSVIRLGTSGALQANIPVDSFVVSSFGIGLDNLLHYYQHSNNQEEAYILSDFQTHCKLINTPIVPYIAEGSIRLRNHFTQGYKQGITVTCPGFYGPQGRILRGAVAFPHLIDALSTFDSRQQNVTNFEMETSAIYGLGKILGHQCLSISTIVANRIEKTFSKDSGASVDKMIRQSLELVETL</sequence>
<dbReference type="InterPro" id="IPR000845">
    <property type="entry name" value="Nucleoside_phosphorylase_d"/>
</dbReference>
<dbReference type="GO" id="GO:0005829">
    <property type="term" value="C:cytosol"/>
    <property type="evidence" value="ECO:0007669"/>
    <property type="project" value="TreeGrafter"/>
</dbReference>
<dbReference type="GO" id="GO:0006152">
    <property type="term" value="P:purine nucleoside catabolic process"/>
    <property type="evidence" value="ECO:0007669"/>
    <property type="project" value="TreeGrafter"/>
</dbReference>
<dbReference type="CDD" id="cd00436">
    <property type="entry name" value="UP_TbUP-like"/>
    <property type="match status" value="1"/>
</dbReference>
<name>A0A2W2B3Z3_9BACT</name>
<evidence type="ECO:0000256" key="1">
    <source>
        <dbReference type="ARBA" id="ARBA00011888"/>
    </source>
</evidence>
<keyword evidence="6" id="KW-1185">Reference proteome</keyword>
<dbReference type="EC" id="2.4.2.3" evidence="1"/>
<dbReference type="GO" id="GO:0004850">
    <property type="term" value="F:uridine phosphorylase activity"/>
    <property type="evidence" value="ECO:0007669"/>
    <property type="project" value="UniProtKB-EC"/>
</dbReference>
<organism evidence="5 6">
    <name type="scientific">Taibaiella soli</name>
    <dbReference type="NCBI Taxonomy" id="1649169"/>
    <lineage>
        <taxon>Bacteria</taxon>
        <taxon>Pseudomonadati</taxon>
        <taxon>Bacteroidota</taxon>
        <taxon>Chitinophagia</taxon>
        <taxon>Chitinophagales</taxon>
        <taxon>Chitinophagaceae</taxon>
        <taxon>Taibaiella</taxon>
    </lineage>
</organism>
<dbReference type="Pfam" id="PF01048">
    <property type="entry name" value="PNP_UDP_1"/>
    <property type="match status" value="1"/>
</dbReference>
<gene>
    <name evidence="5" type="ORF">DN068_21280</name>
</gene>
<evidence type="ECO:0000313" key="6">
    <source>
        <dbReference type="Proteomes" id="UP000248745"/>
    </source>
</evidence>
<evidence type="ECO:0000259" key="4">
    <source>
        <dbReference type="Pfam" id="PF01048"/>
    </source>
</evidence>
<proteinExistence type="predicted"/>
<dbReference type="Proteomes" id="UP000248745">
    <property type="component" value="Unassembled WGS sequence"/>
</dbReference>
<reference evidence="5 6" key="1">
    <citation type="submission" date="2018-06" db="EMBL/GenBank/DDBJ databases">
        <title>Mucibacter soli gen. nov., sp. nov., a new member of the family Chitinophagaceae producing mucin.</title>
        <authorList>
            <person name="Kim M.-K."/>
            <person name="Park S."/>
            <person name="Kim T.-S."/>
            <person name="Joung Y."/>
            <person name="Han J.-H."/>
            <person name="Kim S.B."/>
        </authorList>
    </citation>
    <scope>NUCLEOTIDE SEQUENCE [LARGE SCALE GENOMIC DNA]</scope>
    <source>
        <strain evidence="5 6">R1-15</strain>
    </source>
</reference>
<dbReference type="RefSeq" id="WP_111000975.1">
    <property type="nucleotide sequence ID" value="NZ_QKTW01000028.1"/>
</dbReference>
<evidence type="ECO:0000256" key="2">
    <source>
        <dbReference type="ARBA" id="ARBA00021980"/>
    </source>
</evidence>
<comment type="caution">
    <text evidence="5">The sequence shown here is derived from an EMBL/GenBank/DDBJ whole genome shotgun (WGS) entry which is preliminary data.</text>
</comment>
<protein>
    <recommendedName>
        <fullName evidence="2">Uridine phosphorylase</fullName>
        <ecNumber evidence="1">2.4.2.3</ecNumber>
    </recommendedName>
</protein>
<dbReference type="Gene3D" id="3.40.50.1580">
    <property type="entry name" value="Nucleoside phosphorylase domain"/>
    <property type="match status" value="1"/>
</dbReference>
<dbReference type="GO" id="GO:0004731">
    <property type="term" value="F:purine-nucleoside phosphorylase activity"/>
    <property type="evidence" value="ECO:0007669"/>
    <property type="project" value="TreeGrafter"/>
</dbReference>
<feature type="domain" description="Nucleoside phosphorylase" evidence="4">
    <location>
        <begin position="36"/>
        <end position="294"/>
    </location>
</feature>
<accession>A0A2W2B3Z3</accession>
<dbReference type="PANTHER" id="PTHR43691:SF11">
    <property type="entry name" value="FI09636P-RELATED"/>
    <property type="match status" value="1"/>
</dbReference>
<dbReference type="OrthoDB" id="9772602at2"/>
<dbReference type="PANTHER" id="PTHR43691">
    <property type="entry name" value="URIDINE PHOSPHORYLASE"/>
    <property type="match status" value="1"/>
</dbReference>
<dbReference type="EMBL" id="QKTW01000028">
    <property type="protein sequence ID" value="PZF70959.1"/>
    <property type="molecule type" value="Genomic_DNA"/>
</dbReference>
<dbReference type="InterPro" id="IPR035994">
    <property type="entry name" value="Nucleoside_phosphorylase_sf"/>
</dbReference>
<evidence type="ECO:0000313" key="5">
    <source>
        <dbReference type="EMBL" id="PZF70959.1"/>
    </source>
</evidence>
<dbReference type="SUPFAM" id="SSF53167">
    <property type="entry name" value="Purine and uridine phosphorylases"/>
    <property type="match status" value="1"/>
</dbReference>
<comment type="catalytic activity">
    <reaction evidence="3">
        <text>uridine + phosphate = alpha-D-ribose 1-phosphate + uracil</text>
        <dbReference type="Rhea" id="RHEA:24388"/>
        <dbReference type="ChEBI" id="CHEBI:16704"/>
        <dbReference type="ChEBI" id="CHEBI:17568"/>
        <dbReference type="ChEBI" id="CHEBI:43474"/>
        <dbReference type="ChEBI" id="CHEBI:57720"/>
        <dbReference type="EC" id="2.4.2.3"/>
    </reaction>
</comment>
<dbReference type="AlphaFoldDB" id="A0A2W2B3Z3"/>
<evidence type="ECO:0000256" key="3">
    <source>
        <dbReference type="ARBA" id="ARBA00048447"/>
    </source>
</evidence>